<dbReference type="Proteomes" id="UP000308600">
    <property type="component" value="Unassembled WGS sequence"/>
</dbReference>
<evidence type="ECO:0000313" key="2">
    <source>
        <dbReference type="Proteomes" id="UP000308600"/>
    </source>
</evidence>
<sequence length="143" mass="17249">MLWTPSCIIHHRVPFCLLPFFCSFPHTHSIFHIVLFVRLFFFPPSHLAFKKGTFHPWTHTRYSHSHTIYHQYRRLTTTSYWPHHELIHHHHHHHLFVIIIIVTVQHIIIPLARHDLTCLSYLSILYLPPLTYAYVFYTLIGKV</sequence>
<organism evidence="1 2">
    <name type="scientific">Pluteus cervinus</name>
    <dbReference type="NCBI Taxonomy" id="181527"/>
    <lineage>
        <taxon>Eukaryota</taxon>
        <taxon>Fungi</taxon>
        <taxon>Dikarya</taxon>
        <taxon>Basidiomycota</taxon>
        <taxon>Agaricomycotina</taxon>
        <taxon>Agaricomycetes</taxon>
        <taxon>Agaricomycetidae</taxon>
        <taxon>Agaricales</taxon>
        <taxon>Pluteineae</taxon>
        <taxon>Pluteaceae</taxon>
        <taxon>Pluteus</taxon>
    </lineage>
</organism>
<protein>
    <submittedName>
        <fullName evidence="1">Uncharacterized protein</fullName>
    </submittedName>
</protein>
<dbReference type="EMBL" id="ML208345">
    <property type="protein sequence ID" value="TFK68740.1"/>
    <property type="molecule type" value="Genomic_DNA"/>
</dbReference>
<keyword evidence="2" id="KW-1185">Reference proteome</keyword>
<evidence type="ECO:0000313" key="1">
    <source>
        <dbReference type="EMBL" id="TFK68740.1"/>
    </source>
</evidence>
<name>A0ACD3ASF6_9AGAR</name>
<proteinExistence type="predicted"/>
<gene>
    <name evidence="1" type="ORF">BDN72DRAFT_653629</name>
</gene>
<reference evidence="1 2" key="1">
    <citation type="journal article" date="2019" name="Nat. Ecol. Evol.">
        <title>Megaphylogeny resolves global patterns of mushroom evolution.</title>
        <authorList>
            <person name="Varga T."/>
            <person name="Krizsan K."/>
            <person name="Foldi C."/>
            <person name="Dima B."/>
            <person name="Sanchez-Garcia M."/>
            <person name="Sanchez-Ramirez S."/>
            <person name="Szollosi G.J."/>
            <person name="Szarkandi J.G."/>
            <person name="Papp V."/>
            <person name="Albert L."/>
            <person name="Andreopoulos W."/>
            <person name="Angelini C."/>
            <person name="Antonin V."/>
            <person name="Barry K.W."/>
            <person name="Bougher N.L."/>
            <person name="Buchanan P."/>
            <person name="Buyck B."/>
            <person name="Bense V."/>
            <person name="Catcheside P."/>
            <person name="Chovatia M."/>
            <person name="Cooper J."/>
            <person name="Damon W."/>
            <person name="Desjardin D."/>
            <person name="Finy P."/>
            <person name="Geml J."/>
            <person name="Haridas S."/>
            <person name="Hughes K."/>
            <person name="Justo A."/>
            <person name="Karasinski D."/>
            <person name="Kautmanova I."/>
            <person name="Kiss B."/>
            <person name="Kocsube S."/>
            <person name="Kotiranta H."/>
            <person name="LaButti K.M."/>
            <person name="Lechner B.E."/>
            <person name="Liimatainen K."/>
            <person name="Lipzen A."/>
            <person name="Lukacs Z."/>
            <person name="Mihaltcheva S."/>
            <person name="Morgado L.N."/>
            <person name="Niskanen T."/>
            <person name="Noordeloos M.E."/>
            <person name="Ohm R.A."/>
            <person name="Ortiz-Santana B."/>
            <person name="Ovrebo C."/>
            <person name="Racz N."/>
            <person name="Riley R."/>
            <person name="Savchenko A."/>
            <person name="Shiryaev A."/>
            <person name="Soop K."/>
            <person name="Spirin V."/>
            <person name="Szebenyi C."/>
            <person name="Tomsovsky M."/>
            <person name="Tulloss R.E."/>
            <person name="Uehling J."/>
            <person name="Grigoriev I.V."/>
            <person name="Vagvolgyi C."/>
            <person name="Papp T."/>
            <person name="Martin F.M."/>
            <person name="Miettinen O."/>
            <person name="Hibbett D.S."/>
            <person name="Nagy L.G."/>
        </authorList>
    </citation>
    <scope>NUCLEOTIDE SEQUENCE [LARGE SCALE GENOMIC DNA]</scope>
    <source>
        <strain evidence="1 2">NL-1719</strain>
    </source>
</reference>
<accession>A0ACD3ASF6</accession>